<evidence type="ECO:0000313" key="6">
    <source>
        <dbReference type="EMBL" id="SVA60216.1"/>
    </source>
</evidence>
<dbReference type="InterPro" id="IPR050071">
    <property type="entry name" value="Dehydroquinate_synthase"/>
</dbReference>
<dbReference type="PANTHER" id="PTHR43622:SF7">
    <property type="entry name" value="3-DEHYDROQUINATE SYNTHASE, CHLOROPLASTIC"/>
    <property type="match status" value="1"/>
</dbReference>
<feature type="domain" description="3-dehydroquinate synthase N-terminal" evidence="5">
    <location>
        <begin position="67"/>
        <end position="116"/>
    </location>
</feature>
<feature type="non-terminal residue" evidence="6">
    <location>
        <position position="1"/>
    </location>
</feature>
<evidence type="ECO:0000256" key="2">
    <source>
        <dbReference type="ARBA" id="ARBA00023027"/>
    </source>
</evidence>
<evidence type="ECO:0000259" key="5">
    <source>
        <dbReference type="Pfam" id="PF01761"/>
    </source>
</evidence>
<evidence type="ECO:0000256" key="4">
    <source>
        <dbReference type="ARBA" id="ARBA00023239"/>
    </source>
</evidence>
<dbReference type="Gene3D" id="3.40.50.1970">
    <property type="match status" value="1"/>
</dbReference>
<keyword evidence="2" id="KW-0520">NAD</keyword>
<dbReference type="InterPro" id="IPR030960">
    <property type="entry name" value="DHQS/DOIS_N"/>
</dbReference>
<dbReference type="PANTHER" id="PTHR43622">
    <property type="entry name" value="3-DEHYDROQUINATE SYNTHASE"/>
    <property type="match status" value="1"/>
</dbReference>
<protein>
    <recommendedName>
        <fullName evidence="5">3-dehydroquinate synthase N-terminal domain-containing protein</fullName>
    </recommendedName>
</protein>
<keyword evidence="1" id="KW-0028">Amino-acid biosynthesis</keyword>
<name>A0A381X635_9ZZZZ</name>
<evidence type="ECO:0000256" key="3">
    <source>
        <dbReference type="ARBA" id="ARBA00023141"/>
    </source>
</evidence>
<reference evidence="6" key="1">
    <citation type="submission" date="2018-05" db="EMBL/GenBank/DDBJ databases">
        <authorList>
            <person name="Lanie J.A."/>
            <person name="Ng W.-L."/>
            <person name="Kazmierczak K.M."/>
            <person name="Andrzejewski T.M."/>
            <person name="Davidsen T.M."/>
            <person name="Wayne K.J."/>
            <person name="Tettelin H."/>
            <person name="Glass J.I."/>
            <person name="Rusch D."/>
            <person name="Podicherti R."/>
            <person name="Tsui H.-C.T."/>
            <person name="Winkler M.E."/>
        </authorList>
    </citation>
    <scope>NUCLEOTIDE SEQUENCE</scope>
</reference>
<gene>
    <name evidence="6" type="ORF">METZ01_LOCUS113070</name>
</gene>
<evidence type="ECO:0000256" key="1">
    <source>
        <dbReference type="ARBA" id="ARBA00022605"/>
    </source>
</evidence>
<dbReference type="SUPFAM" id="SSF56796">
    <property type="entry name" value="Dehydroquinate synthase-like"/>
    <property type="match status" value="1"/>
</dbReference>
<feature type="non-terminal residue" evidence="6">
    <location>
        <position position="118"/>
    </location>
</feature>
<keyword evidence="3" id="KW-0057">Aromatic amino acid biosynthesis</keyword>
<dbReference type="AlphaFoldDB" id="A0A381X635"/>
<keyword evidence="4" id="KW-0456">Lyase</keyword>
<dbReference type="GO" id="GO:0009073">
    <property type="term" value="P:aromatic amino acid family biosynthetic process"/>
    <property type="evidence" value="ECO:0007669"/>
    <property type="project" value="UniProtKB-KW"/>
</dbReference>
<dbReference type="Pfam" id="PF01761">
    <property type="entry name" value="DHQ_synthase"/>
    <property type="match status" value="1"/>
</dbReference>
<sequence>VASVKTASGAYDIFVHDQALENVGEICRALDIGNHAFIITDTEINKIFGERLVSILSQAGYTTKLYAINAGEDQKNLETVERLYNWLLENHVERSDFVICLGGGVVTDLGGYVAATTL</sequence>
<organism evidence="6">
    <name type="scientific">marine metagenome</name>
    <dbReference type="NCBI Taxonomy" id="408172"/>
    <lineage>
        <taxon>unclassified sequences</taxon>
        <taxon>metagenomes</taxon>
        <taxon>ecological metagenomes</taxon>
    </lineage>
</organism>
<dbReference type="EMBL" id="UINC01014054">
    <property type="protein sequence ID" value="SVA60216.1"/>
    <property type="molecule type" value="Genomic_DNA"/>
</dbReference>
<accession>A0A381X635</accession>
<proteinExistence type="predicted"/>
<dbReference type="GO" id="GO:0008652">
    <property type="term" value="P:amino acid biosynthetic process"/>
    <property type="evidence" value="ECO:0007669"/>
    <property type="project" value="UniProtKB-KW"/>
</dbReference>
<dbReference type="GO" id="GO:0003856">
    <property type="term" value="F:3-dehydroquinate synthase activity"/>
    <property type="evidence" value="ECO:0007669"/>
    <property type="project" value="TreeGrafter"/>
</dbReference>